<organism evidence="6 7">
    <name type="scientific">Actinokineospora auranticolor</name>
    <dbReference type="NCBI Taxonomy" id="155976"/>
    <lineage>
        <taxon>Bacteria</taxon>
        <taxon>Bacillati</taxon>
        <taxon>Actinomycetota</taxon>
        <taxon>Actinomycetes</taxon>
        <taxon>Pseudonocardiales</taxon>
        <taxon>Pseudonocardiaceae</taxon>
        <taxon>Actinokineospora</taxon>
    </lineage>
</organism>
<keyword evidence="2" id="KW-0238">DNA-binding</keyword>
<dbReference type="PROSITE" id="PS51063">
    <property type="entry name" value="HTH_CRP_2"/>
    <property type="match status" value="1"/>
</dbReference>
<evidence type="ECO:0000256" key="3">
    <source>
        <dbReference type="ARBA" id="ARBA00023163"/>
    </source>
</evidence>
<dbReference type="InterPro" id="IPR036390">
    <property type="entry name" value="WH_DNA-bd_sf"/>
</dbReference>
<dbReference type="SUPFAM" id="SSF46785">
    <property type="entry name" value="Winged helix' DNA-binding domain"/>
    <property type="match status" value="1"/>
</dbReference>
<dbReference type="InterPro" id="IPR018490">
    <property type="entry name" value="cNMP-bd_dom_sf"/>
</dbReference>
<dbReference type="PANTHER" id="PTHR24567">
    <property type="entry name" value="CRP FAMILY TRANSCRIPTIONAL REGULATORY PROTEIN"/>
    <property type="match status" value="1"/>
</dbReference>
<dbReference type="SMART" id="SM00419">
    <property type="entry name" value="HTH_CRP"/>
    <property type="match status" value="1"/>
</dbReference>
<evidence type="ECO:0000256" key="2">
    <source>
        <dbReference type="ARBA" id="ARBA00023125"/>
    </source>
</evidence>
<proteinExistence type="predicted"/>
<evidence type="ECO:0000259" key="5">
    <source>
        <dbReference type="PROSITE" id="PS51063"/>
    </source>
</evidence>
<dbReference type="InterPro" id="IPR050397">
    <property type="entry name" value="Env_Response_Regulators"/>
</dbReference>
<dbReference type="SUPFAM" id="SSF51206">
    <property type="entry name" value="cAMP-binding domain-like"/>
    <property type="match status" value="1"/>
</dbReference>
<dbReference type="SMART" id="SM00100">
    <property type="entry name" value="cNMP"/>
    <property type="match status" value="1"/>
</dbReference>
<dbReference type="EMBL" id="PTIX01000030">
    <property type="protein sequence ID" value="PPK63231.1"/>
    <property type="molecule type" value="Genomic_DNA"/>
</dbReference>
<dbReference type="Proteomes" id="UP000239203">
    <property type="component" value="Unassembled WGS sequence"/>
</dbReference>
<sequence>MENSVSPVVGSLYSFLDERDTLRLRDAGSERSYAANEVLMHEGDPTDHVHILLAGWVRVSTLTDDGTEILFALRGPGDVIGELAAILGMPRSVTVRTIEPVKVLQVRGPVFVRCVREQPDLSLAVIKSIATRLRDAEAVRVDITTMDVTRRLALYLLRLARDHGTPGPEGISVEMPLTQLDIANHVGASLRAVARSMAMLRDRGIISNARKRYTIAKPAVLRSLIRTAPTEAD</sequence>
<dbReference type="RefSeq" id="WP_104482887.1">
    <property type="nucleotide sequence ID" value="NZ_CP154825.1"/>
</dbReference>
<dbReference type="GO" id="GO:0003700">
    <property type="term" value="F:DNA-binding transcription factor activity"/>
    <property type="evidence" value="ECO:0007669"/>
    <property type="project" value="TreeGrafter"/>
</dbReference>
<reference evidence="6 7" key="1">
    <citation type="submission" date="2018-02" db="EMBL/GenBank/DDBJ databases">
        <title>Genomic Encyclopedia of Archaeal and Bacterial Type Strains, Phase II (KMG-II): from individual species to whole genera.</title>
        <authorList>
            <person name="Goeker M."/>
        </authorList>
    </citation>
    <scope>NUCLEOTIDE SEQUENCE [LARGE SCALE GENOMIC DNA]</scope>
    <source>
        <strain evidence="6 7">YU 961-1</strain>
    </source>
</reference>
<dbReference type="Pfam" id="PF13545">
    <property type="entry name" value="HTH_Crp_2"/>
    <property type="match status" value="1"/>
</dbReference>
<keyword evidence="7" id="KW-1185">Reference proteome</keyword>
<evidence type="ECO:0000313" key="7">
    <source>
        <dbReference type="Proteomes" id="UP000239203"/>
    </source>
</evidence>
<keyword evidence="1" id="KW-0805">Transcription regulation</keyword>
<dbReference type="Gene3D" id="2.60.120.10">
    <property type="entry name" value="Jelly Rolls"/>
    <property type="match status" value="1"/>
</dbReference>
<dbReference type="InterPro" id="IPR014710">
    <property type="entry name" value="RmlC-like_jellyroll"/>
</dbReference>
<dbReference type="PROSITE" id="PS50042">
    <property type="entry name" value="CNMP_BINDING_3"/>
    <property type="match status" value="1"/>
</dbReference>
<name>A0A2S6GDM3_9PSEU</name>
<dbReference type="CDD" id="cd00038">
    <property type="entry name" value="CAP_ED"/>
    <property type="match status" value="1"/>
</dbReference>
<dbReference type="GO" id="GO:0005829">
    <property type="term" value="C:cytosol"/>
    <property type="evidence" value="ECO:0007669"/>
    <property type="project" value="TreeGrafter"/>
</dbReference>
<accession>A0A2S6GDM3</accession>
<comment type="caution">
    <text evidence="6">The sequence shown here is derived from an EMBL/GenBank/DDBJ whole genome shotgun (WGS) entry which is preliminary data.</text>
</comment>
<dbReference type="InterPro" id="IPR000595">
    <property type="entry name" value="cNMP-bd_dom"/>
</dbReference>
<dbReference type="GO" id="GO:0003677">
    <property type="term" value="F:DNA binding"/>
    <property type="evidence" value="ECO:0007669"/>
    <property type="project" value="UniProtKB-KW"/>
</dbReference>
<evidence type="ECO:0000313" key="6">
    <source>
        <dbReference type="EMBL" id="PPK63231.1"/>
    </source>
</evidence>
<evidence type="ECO:0000256" key="1">
    <source>
        <dbReference type="ARBA" id="ARBA00023015"/>
    </source>
</evidence>
<feature type="domain" description="HTH crp-type" evidence="5">
    <location>
        <begin position="146"/>
        <end position="219"/>
    </location>
</feature>
<dbReference type="PANTHER" id="PTHR24567:SF74">
    <property type="entry name" value="HTH-TYPE TRANSCRIPTIONAL REGULATOR ARCR"/>
    <property type="match status" value="1"/>
</dbReference>
<dbReference type="OrthoDB" id="41390at2"/>
<protein>
    <submittedName>
        <fullName evidence="6">CRP-like cAMP-binding protein</fullName>
    </submittedName>
</protein>
<keyword evidence="3" id="KW-0804">Transcription</keyword>
<evidence type="ECO:0000259" key="4">
    <source>
        <dbReference type="PROSITE" id="PS50042"/>
    </source>
</evidence>
<dbReference type="AlphaFoldDB" id="A0A2S6GDM3"/>
<feature type="domain" description="Cyclic nucleotide-binding" evidence="4">
    <location>
        <begin position="12"/>
        <end position="132"/>
    </location>
</feature>
<dbReference type="Pfam" id="PF00027">
    <property type="entry name" value="cNMP_binding"/>
    <property type="match status" value="1"/>
</dbReference>
<gene>
    <name evidence="6" type="ORF">CLV40_13023</name>
</gene>
<dbReference type="InterPro" id="IPR012318">
    <property type="entry name" value="HTH_CRP"/>
</dbReference>